<accession>A0A8E5HUD2</accession>
<feature type="domain" description="Possible tRNA binding" evidence="14">
    <location>
        <begin position="793"/>
        <end position="1032"/>
    </location>
</feature>
<evidence type="ECO:0000256" key="8">
    <source>
        <dbReference type="ARBA" id="ARBA00023315"/>
    </source>
</evidence>
<comment type="subunit">
    <text evidence="9">Interacts with TAN1.</text>
</comment>
<dbReference type="OrthoDB" id="10067491at2759"/>
<dbReference type="GO" id="GO:0051391">
    <property type="term" value="P:tRNA acetylation"/>
    <property type="evidence" value="ECO:0007669"/>
    <property type="project" value="UniProtKB-UniRule"/>
</dbReference>
<keyword evidence="16" id="KW-1185">Reference proteome</keyword>
<feature type="binding site" evidence="9">
    <location>
        <begin position="287"/>
        <end position="296"/>
    </location>
    <ligand>
        <name>ATP</name>
        <dbReference type="ChEBI" id="CHEBI:30616"/>
    </ligand>
</feature>
<dbReference type="GO" id="GO:0030688">
    <property type="term" value="C:preribosome, small subunit precursor"/>
    <property type="evidence" value="ECO:0007669"/>
    <property type="project" value="EnsemblFungi"/>
</dbReference>
<name>A0A8E5HUD2_USTVR</name>
<protein>
    <recommendedName>
        <fullName evidence="9">RNA cytidine acetyltransferase</fullName>
        <ecNumber evidence="9">2.3.1.-</ecNumber>
    </recommendedName>
    <alternativeName>
        <fullName evidence="9">18S rRNA cytosine acetyltransferase</fullName>
    </alternativeName>
</protein>
<dbReference type="InterPro" id="IPR033688">
    <property type="entry name" value="NAT10"/>
</dbReference>
<evidence type="ECO:0000256" key="10">
    <source>
        <dbReference type="SAM" id="MobiDB-lite"/>
    </source>
</evidence>
<keyword evidence="8 9" id="KW-0012">Acyltransferase</keyword>
<dbReference type="EMBL" id="CP072756">
    <property type="protein sequence ID" value="QUC21503.1"/>
    <property type="molecule type" value="Genomic_DNA"/>
</dbReference>
<comment type="subcellular location">
    <subcellularLocation>
        <location evidence="1 9">Nucleus</location>
        <location evidence="1 9">Nucleolus</location>
    </subcellularLocation>
</comment>
<feature type="compositionally biased region" description="Basic and acidic residues" evidence="10">
    <location>
        <begin position="445"/>
        <end position="457"/>
    </location>
</feature>
<dbReference type="GO" id="GO:1904812">
    <property type="term" value="P:rRNA acetylation involved in maturation of SSU-rRNA"/>
    <property type="evidence" value="ECO:0007669"/>
    <property type="project" value="EnsemblFungi"/>
</dbReference>
<dbReference type="GO" id="GO:1990883">
    <property type="term" value="F:18S rRNA cytidine N-acetyltransferase activity"/>
    <property type="evidence" value="ECO:0007669"/>
    <property type="project" value="EnsemblFungi"/>
</dbReference>
<evidence type="ECO:0000256" key="4">
    <source>
        <dbReference type="ARBA" id="ARBA00022694"/>
    </source>
</evidence>
<dbReference type="Proteomes" id="UP000027002">
    <property type="component" value="Chromosome 4"/>
</dbReference>
<evidence type="ECO:0000259" key="13">
    <source>
        <dbReference type="Pfam" id="PF13718"/>
    </source>
</evidence>
<dbReference type="HAMAP" id="MF_03211">
    <property type="entry name" value="RNA_acetyltr_Nat10"/>
    <property type="match status" value="1"/>
</dbReference>
<dbReference type="InterPro" id="IPR027417">
    <property type="entry name" value="P-loop_NTPase"/>
</dbReference>
<dbReference type="Gene3D" id="3.40.630.30">
    <property type="match status" value="1"/>
</dbReference>
<keyword evidence="5 9" id="KW-0547">Nucleotide-binding</keyword>
<comment type="catalytic activity">
    <reaction evidence="9">
        <text>a cytidine in 18S rRNA + acetyl-CoA + ATP + H2O = an N(4)-acetylcytidine in 18S rRNA + ADP + phosphate + CoA + H(+)</text>
        <dbReference type="Rhea" id="RHEA:51424"/>
        <dbReference type="Rhea" id="RHEA-COMP:13575"/>
        <dbReference type="Rhea" id="RHEA-COMP:13576"/>
        <dbReference type="ChEBI" id="CHEBI:15377"/>
        <dbReference type="ChEBI" id="CHEBI:15378"/>
        <dbReference type="ChEBI" id="CHEBI:30616"/>
        <dbReference type="ChEBI" id="CHEBI:43474"/>
        <dbReference type="ChEBI" id="CHEBI:57287"/>
        <dbReference type="ChEBI" id="CHEBI:57288"/>
        <dbReference type="ChEBI" id="CHEBI:74900"/>
        <dbReference type="ChEBI" id="CHEBI:82748"/>
        <dbReference type="ChEBI" id="CHEBI:456216"/>
    </reaction>
</comment>
<dbReference type="PANTHER" id="PTHR10925">
    <property type="entry name" value="N-ACETYLTRANSFERASE 10"/>
    <property type="match status" value="1"/>
</dbReference>
<feature type="region of interest" description="Disordered" evidence="10">
    <location>
        <begin position="1035"/>
        <end position="1059"/>
    </location>
</feature>
<evidence type="ECO:0000256" key="1">
    <source>
        <dbReference type="ARBA" id="ARBA00004604"/>
    </source>
</evidence>
<evidence type="ECO:0000256" key="2">
    <source>
        <dbReference type="ARBA" id="ARBA00022552"/>
    </source>
</evidence>
<evidence type="ECO:0000256" key="3">
    <source>
        <dbReference type="ARBA" id="ARBA00022679"/>
    </source>
</evidence>
<keyword evidence="3 9" id="KW-0808">Transferase</keyword>
<dbReference type="InterPro" id="IPR027992">
    <property type="entry name" value="tRNA_bind_dom"/>
</dbReference>
<dbReference type="InterPro" id="IPR000182">
    <property type="entry name" value="GNAT_dom"/>
</dbReference>
<feature type="domain" description="TcmA/NAT10 helicase" evidence="11">
    <location>
        <begin position="282"/>
        <end position="505"/>
    </location>
</feature>
<dbReference type="Pfam" id="PF13718">
    <property type="entry name" value="GNAT_acetyltr_2"/>
    <property type="match status" value="1"/>
</dbReference>
<feature type="binding site" evidence="9">
    <location>
        <begin position="658"/>
        <end position="664"/>
    </location>
    <ligand>
        <name>acetyl-CoA</name>
        <dbReference type="ChEBI" id="CHEBI:57288"/>
    </ligand>
</feature>
<feature type="domain" description="TmcA/NAT10 N-terminal" evidence="12">
    <location>
        <begin position="6"/>
        <end position="202"/>
    </location>
</feature>
<evidence type="ECO:0000256" key="6">
    <source>
        <dbReference type="ARBA" id="ARBA00022840"/>
    </source>
</evidence>
<evidence type="ECO:0000259" key="14">
    <source>
        <dbReference type="Pfam" id="PF13725"/>
    </source>
</evidence>
<keyword evidence="7 9" id="KW-0539">Nucleus</keyword>
<keyword evidence="2 9" id="KW-0698">rRNA processing</keyword>
<dbReference type="GO" id="GO:0032040">
    <property type="term" value="C:small-subunit processome"/>
    <property type="evidence" value="ECO:0007669"/>
    <property type="project" value="EnsemblFungi"/>
</dbReference>
<dbReference type="GO" id="GO:0000049">
    <property type="term" value="F:tRNA binding"/>
    <property type="evidence" value="ECO:0007669"/>
    <property type="project" value="EnsemblFungi"/>
</dbReference>
<evidence type="ECO:0000256" key="7">
    <source>
        <dbReference type="ARBA" id="ARBA00023242"/>
    </source>
</evidence>
<dbReference type="InterPro" id="IPR007807">
    <property type="entry name" value="TcmA/NAT10_helicase"/>
</dbReference>
<dbReference type="InterPro" id="IPR013562">
    <property type="entry name" value="TmcA/NAT10_N"/>
</dbReference>
<dbReference type="FunFam" id="3.40.50.11040:FF:000002">
    <property type="entry name" value="RNA cytidine acetyltransferase"/>
    <property type="match status" value="1"/>
</dbReference>
<dbReference type="InterPro" id="IPR032672">
    <property type="entry name" value="TmcA/NAT10/Kre33"/>
</dbReference>
<evidence type="ECO:0000259" key="12">
    <source>
        <dbReference type="Pfam" id="PF08351"/>
    </source>
</evidence>
<keyword evidence="6 9" id="KW-0067">ATP-binding</keyword>
<evidence type="ECO:0000256" key="9">
    <source>
        <dbReference type="HAMAP-Rule" id="MF_03211"/>
    </source>
</evidence>
<gene>
    <name evidence="9" type="primary">NAT10</name>
    <name evidence="15" type="ORF">UV8b_05746</name>
</gene>
<organism evidence="15 16">
    <name type="scientific">Ustilaginoidea virens</name>
    <name type="common">Rice false smut fungus</name>
    <name type="synonym">Villosiclava virens</name>
    <dbReference type="NCBI Taxonomy" id="1159556"/>
    <lineage>
        <taxon>Eukaryota</taxon>
        <taxon>Fungi</taxon>
        <taxon>Dikarya</taxon>
        <taxon>Ascomycota</taxon>
        <taxon>Pezizomycotina</taxon>
        <taxon>Sordariomycetes</taxon>
        <taxon>Hypocreomycetidae</taxon>
        <taxon>Hypocreales</taxon>
        <taxon>Clavicipitaceae</taxon>
        <taxon>Ustilaginoidea</taxon>
    </lineage>
</organism>
<feature type="domain" description="N-acetyltransferase" evidence="13">
    <location>
        <begin position="550"/>
        <end position="784"/>
    </location>
</feature>
<comment type="function">
    <text evidence="9">RNA cytidine acetyltransferase with specificity toward both 18S rRNA and tRNAs. Catalyzes the formation of N(4)-acetylcytidine (ac4C) in 18S rRNA. Required for early nucleolar cleavages of precursor rRNA at sites A0, A1 and A2 during 18S rRNA synthesis. Catalyzes the formation of ac4C in serine and leucine tRNAs. Requires the tRNA-binding adapter protein TAN1 for full tRNA acetyltransferase activity but not for 18S rRNA acetylation.</text>
</comment>
<dbReference type="PANTHER" id="PTHR10925:SF5">
    <property type="entry name" value="RNA CYTIDINE ACETYLTRANSFERASE"/>
    <property type="match status" value="1"/>
</dbReference>
<comment type="catalytic activity">
    <reaction evidence="9">
        <text>a cytidine in tRNA + acetyl-CoA + ATP + H2O = an N(4)-acetylcytidine in tRNA + ADP + phosphate + CoA + H(+)</text>
        <dbReference type="Rhea" id="RHEA:53876"/>
        <dbReference type="Rhea" id="RHEA-COMP:13670"/>
        <dbReference type="Rhea" id="RHEA-COMP:13671"/>
        <dbReference type="ChEBI" id="CHEBI:15377"/>
        <dbReference type="ChEBI" id="CHEBI:15378"/>
        <dbReference type="ChEBI" id="CHEBI:30616"/>
        <dbReference type="ChEBI" id="CHEBI:43474"/>
        <dbReference type="ChEBI" id="CHEBI:57287"/>
        <dbReference type="ChEBI" id="CHEBI:57288"/>
        <dbReference type="ChEBI" id="CHEBI:74900"/>
        <dbReference type="ChEBI" id="CHEBI:82748"/>
        <dbReference type="ChEBI" id="CHEBI:456216"/>
    </reaction>
</comment>
<feature type="region of interest" description="Disordered" evidence="10">
    <location>
        <begin position="434"/>
        <end position="467"/>
    </location>
</feature>
<dbReference type="Gene3D" id="3.40.50.11040">
    <property type="match status" value="1"/>
</dbReference>
<feature type="binding site" evidence="9">
    <location>
        <position position="487"/>
    </location>
    <ligand>
        <name>ATP</name>
        <dbReference type="ChEBI" id="CHEBI:30616"/>
    </ligand>
</feature>
<dbReference type="GO" id="GO:0030515">
    <property type="term" value="F:snoRNA binding"/>
    <property type="evidence" value="ECO:0007669"/>
    <property type="project" value="EnsemblFungi"/>
</dbReference>
<dbReference type="Pfam" id="PF13725">
    <property type="entry name" value="tRNA_bind_2"/>
    <property type="match status" value="1"/>
</dbReference>
<evidence type="ECO:0000313" key="15">
    <source>
        <dbReference type="EMBL" id="QUC21503.1"/>
    </source>
</evidence>
<dbReference type="GO" id="GO:0005524">
    <property type="term" value="F:ATP binding"/>
    <property type="evidence" value="ECO:0007669"/>
    <property type="project" value="UniProtKB-UniRule"/>
</dbReference>
<dbReference type="EC" id="2.3.1.-" evidence="9"/>
<sequence>MERKQLDSRIKALISNGVQEKKRSFFVVVGDHSKDVIVHLHYIMSSVHMKQNKSVLWAYKKKLLGFTSHRKKREQKIKKEIRRGIREANDSDPFELFVSLHNIRYTYYKETDKILGQTFGMCILQDFEALTPNILAKTMETVEGGGLVVMLLKGMSSLRQLYNLSMDVHSRYRTEAHNDVVARFNERFLLSLGRCDSCLVIDDEMNVLPVSGGKDVTALPPPDLDESKTEHDAELAGIKDQNEDREPVGSLIKLARTVDQAKALLTFAEAVAEKTLRSTVTLTAARGRGKSAAMGVAVAAAVAHGYSNIFITSPSPENLKTLFEFVFKGFDSLGYADHADYSIIQSTNPDFNKAIVRVNIHRQHRQTIQYIRPQDAHVLGQAELLVIDEAAAIPLPLVRKLMGPYLVFMASTINGYEGTGRSLSLKLIKQLREQSRPASSSAADTNDHDADIGDRRSTAGGKKAASSGDGFQVARKLREITLSEPIRYARGDSVEKWLNKLLCLDATLPRPPSKSTTIHGCPDPSQCELLAVNRDTLFSYHPVPEAFLQQMVALLVASHYKNSPDDLQLMSDAPAHELFVLVPPNADSAGRLPEPLCVIQVSLEGQISRQSVLNSLSRGQRPHGDLIPWLVSQQFQDEDFASLSGARVVRIATNPDFVSMGYGSKALQLLADYYEGRFASISEDDDQVAEGSMRRATDAELARNGAPSLQSEVIAVRDQAQMPPLFSKLRERRPEALDYLGVSYGLTGPLHKFWKRASFSPVYLRQTPNDLTGEHTCVMLRPLENGGGGDGSWLGAFCRDFHKRFLSLLSYQFRTFDVKTALSIDESANAGAELDAAAKPEPLAKSELDQHFSPFDLKRLGSYANNMLDYHVVLDMMPTIATLYFAGKLKGPVSLKGLPQCILLGVGLQRKDIDAVARELTMSPSQLLAMFIKILRKVDAHFGALVSQSVEAQLPAAAAGPGVSREDASGAHDDELVDDRFVPLATSLEDELEEGGDEALKALKKKQRELIDSLPLDQYAIDGDAPTWQDAEKQVRNAAKHGKANPVVSVKSTHKRKAGQTAAEIYEAELGKSSSKKVKKGKQSH</sequence>
<feature type="binding site" evidence="9">
    <location>
        <begin position="651"/>
        <end position="653"/>
    </location>
    <ligand>
        <name>acetyl-CoA</name>
        <dbReference type="ChEBI" id="CHEBI:57288"/>
    </ligand>
</feature>
<dbReference type="GO" id="GO:0016556">
    <property type="term" value="P:mRNA modification"/>
    <property type="evidence" value="ECO:0007669"/>
    <property type="project" value="EnsemblFungi"/>
</dbReference>
<dbReference type="Gene3D" id="3.40.50.300">
    <property type="entry name" value="P-loop containing nucleotide triphosphate hydrolases"/>
    <property type="match status" value="1"/>
</dbReference>
<dbReference type="Pfam" id="PF05127">
    <property type="entry name" value="NAT10_TcmA_helicase"/>
    <property type="match status" value="1"/>
</dbReference>
<reference evidence="15" key="1">
    <citation type="submission" date="2020-03" db="EMBL/GenBank/DDBJ databases">
        <title>A mixture of massive structural variations and highly conserved coding sequences in Ustilaginoidea virens genome.</title>
        <authorList>
            <person name="Zhang K."/>
            <person name="Zhao Z."/>
            <person name="Zhang Z."/>
            <person name="Li Y."/>
            <person name="Hsiang T."/>
            <person name="Sun W."/>
        </authorList>
    </citation>
    <scope>NUCLEOTIDE SEQUENCE</scope>
    <source>
        <strain evidence="15">UV-8b</strain>
    </source>
</reference>
<dbReference type="AlphaFoldDB" id="A0A8E5HUD2"/>
<comment type="similarity">
    <text evidence="9">Belongs to the RNA cytidine acetyltransferase family. NAT10 subfamily.</text>
</comment>
<dbReference type="GO" id="GO:0030686">
    <property type="term" value="C:90S preribosome"/>
    <property type="evidence" value="ECO:0007669"/>
    <property type="project" value="TreeGrafter"/>
</dbReference>
<evidence type="ECO:0000256" key="5">
    <source>
        <dbReference type="ARBA" id="ARBA00022741"/>
    </source>
</evidence>
<feature type="binding site" evidence="9">
    <location>
        <position position="756"/>
    </location>
    <ligand>
        <name>acetyl-CoA</name>
        <dbReference type="ChEBI" id="CHEBI:57288"/>
    </ligand>
</feature>
<evidence type="ECO:0000313" key="16">
    <source>
        <dbReference type="Proteomes" id="UP000027002"/>
    </source>
</evidence>
<evidence type="ECO:0000259" key="11">
    <source>
        <dbReference type="Pfam" id="PF05127"/>
    </source>
</evidence>
<proteinExistence type="inferred from homology"/>
<keyword evidence="4 9" id="KW-0819">tRNA processing</keyword>
<dbReference type="Pfam" id="PF08351">
    <property type="entry name" value="TmcA_N"/>
    <property type="match status" value="1"/>
</dbReference>